<comment type="caution">
    <text evidence="2">The sequence shown here is derived from an EMBL/GenBank/DDBJ whole genome shotgun (WGS) entry which is preliminary data.</text>
</comment>
<dbReference type="EMBL" id="BBYQ01000280">
    <property type="protein sequence ID" value="GAP33473.1"/>
    <property type="molecule type" value="Genomic_DNA"/>
</dbReference>
<reference evidence="3" key="1">
    <citation type="submission" date="2015-07" db="EMBL/GenBank/DDBJ databases">
        <title>Nocardia seriolae U-1 whole genome shotgun sequence.</title>
        <authorList>
            <person name="Imajoh M."/>
            <person name="Fukumoto Y."/>
            <person name="Sukeda M."/>
            <person name="Yamane J."/>
            <person name="Yamasaki K."/>
            <person name="Shimizu M."/>
            <person name="Ohnishi K."/>
            <person name="Oshima S."/>
        </authorList>
    </citation>
    <scope>NUCLEOTIDE SEQUENCE [LARGE SCALE GENOMIC DNA]</scope>
    <source>
        <strain evidence="3">U-1</strain>
    </source>
</reference>
<dbReference type="Gene3D" id="2.60.40.1650">
    <property type="entry name" value="Porin MspA (Ig-like beta-sandwich domain)"/>
    <property type="match status" value="2"/>
</dbReference>
<keyword evidence="3" id="KW-1185">Reference proteome</keyword>
<reference evidence="2 3" key="2">
    <citation type="journal article" date="2016" name="Genome Announc.">
        <title>Draft Genome Sequence of Erythromycin- and Oxytetracycline-Sensitive Nocardia seriolae Strain U-1 (NBRC 110359).</title>
        <authorList>
            <person name="Imajoh M."/>
            <person name="Sukeda M."/>
            <person name="Shimizu M."/>
            <person name="Yamane J."/>
            <person name="Ohnishi K."/>
            <person name="Oshima S."/>
        </authorList>
    </citation>
    <scope>NUCLEOTIDE SEQUENCE [LARGE SCALE GENOMIC DNA]</scope>
    <source>
        <strain evidence="2 3">U-1</strain>
    </source>
</reference>
<evidence type="ECO:0000313" key="2">
    <source>
        <dbReference type="EMBL" id="GAP33473.1"/>
    </source>
</evidence>
<keyword evidence="1" id="KW-0732">Signal</keyword>
<accession>A0ABC9Z8R8</accession>
<dbReference type="Proteomes" id="UP000037179">
    <property type="component" value="Unassembled WGS sequence"/>
</dbReference>
<gene>
    <name evidence="2" type="ORF">NSK11_contig00280-0001</name>
</gene>
<protein>
    <submittedName>
        <fullName evidence="2">Membrane protein</fullName>
    </submittedName>
</protein>
<organism evidence="2 3">
    <name type="scientific">Nocardia seriolae</name>
    <dbReference type="NCBI Taxonomy" id="37332"/>
    <lineage>
        <taxon>Bacteria</taxon>
        <taxon>Bacillati</taxon>
        <taxon>Actinomycetota</taxon>
        <taxon>Actinomycetes</taxon>
        <taxon>Mycobacteriales</taxon>
        <taxon>Nocardiaceae</taxon>
        <taxon>Nocardia</taxon>
    </lineage>
</organism>
<dbReference type="InterPro" id="IPR036435">
    <property type="entry name" value="Leukocidin/porin_MspA_sf"/>
</dbReference>
<name>A0ABC9Z8R8_9NOCA</name>
<dbReference type="InterPro" id="IPR015286">
    <property type="entry name" value="Porin_fam_mycobact-type"/>
</dbReference>
<dbReference type="Pfam" id="PF09203">
    <property type="entry name" value="MspA"/>
    <property type="match status" value="1"/>
</dbReference>
<evidence type="ECO:0000256" key="1">
    <source>
        <dbReference type="ARBA" id="ARBA00022729"/>
    </source>
</evidence>
<dbReference type="AlphaFoldDB" id="A0ABC9Z8R8"/>
<sequence>MFIWVAVAGSGTADTTIDKTRTRTTADGWEITISKTDENLERQPPLNAAAFSREAFLSVLARGDIGGQGRVPVRAGTIAVGLMIGCNTDVSPGMTAGLSGALGANVGVLGSGTAAQSPSGTLGGNAGLNAGLTPSIQVTLRPGTITTIALASKPMGAATGYLALYDVALRVDSCIGQVAMRSVAALTVSTTTADDTITVYGEPLSF</sequence>
<evidence type="ECO:0000313" key="3">
    <source>
        <dbReference type="Proteomes" id="UP000037179"/>
    </source>
</evidence>
<proteinExistence type="predicted"/>
<dbReference type="SUPFAM" id="SSF56959">
    <property type="entry name" value="Leukocidin-like"/>
    <property type="match status" value="1"/>
</dbReference>